<organism evidence="2">
    <name type="scientific">bioreactor metagenome</name>
    <dbReference type="NCBI Taxonomy" id="1076179"/>
    <lineage>
        <taxon>unclassified sequences</taxon>
        <taxon>metagenomes</taxon>
        <taxon>ecological metagenomes</taxon>
    </lineage>
</organism>
<gene>
    <name evidence="2" type="ORF">SDC9_140162</name>
</gene>
<feature type="region of interest" description="Disordered" evidence="1">
    <location>
        <begin position="116"/>
        <end position="135"/>
    </location>
</feature>
<dbReference type="AlphaFoldDB" id="A0A645DUJ5"/>
<dbReference type="EMBL" id="VSSQ01039887">
    <property type="protein sequence ID" value="MPM93026.1"/>
    <property type="molecule type" value="Genomic_DNA"/>
</dbReference>
<sequence length="153" mass="17220">MRLAVFAAAKDPCTIQHNVDTQFAPRKRIERSLMQNADRVIANDELVSFLTNIPGKTPMAGVIFQQMRHACSIRQFVDCHHGDFRPTPGFIQSTNHVASDATETINRYAYGHRSPARISQKRCGRQSNAANRSGKPYLSQTATNWLIVEHLID</sequence>
<protein>
    <submittedName>
        <fullName evidence="2">Uncharacterized protein</fullName>
    </submittedName>
</protein>
<accession>A0A645DUJ5</accession>
<proteinExistence type="predicted"/>
<evidence type="ECO:0000313" key="2">
    <source>
        <dbReference type="EMBL" id="MPM93026.1"/>
    </source>
</evidence>
<reference evidence="2" key="1">
    <citation type="submission" date="2019-08" db="EMBL/GenBank/DDBJ databases">
        <authorList>
            <person name="Kucharzyk K."/>
            <person name="Murdoch R.W."/>
            <person name="Higgins S."/>
            <person name="Loffler F."/>
        </authorList>
    </citation>
    <scope>NUCLEOTIDE SEQUENCE</scope>
</reference>
<comment type="caution">
    <text evidence="2">The sequence shown here is derived from an EMBL/GenBank/DDBJ whole genome shotgun (WGS) entry which is preliminary data.</text>
</comment>
<name>A0A645DUJ5_9ZZZZ</name>
<evidence type="ECO:0000256" key="1">
    <source>
        <dbReference type="SAM" id="MobiDB-lite"/>
    </source>
</evidence>